<keyword evidence="2" id="KW-1185">Reference proteome</keyword>
<dbReference type="InParanoid" id="A0A3N4L004"/>
<organism evidence="1 2">
    <name type="scientific">Morchella conica CCBAS932</name>
    <dbReference type="NCBI Taxonomy" id="1392247"/>
    <lineage>
        <taxon>Eukaryota</taxon>
        <taxon>Fungi</taxon>
        <taxon>Dikarya</taxon>
        <taxon>Ascomycota</taxon>
        <taxon>Pezizomycotina</taxon>
        <taxon>Pezizomycetes</taxon>
        <taxon>Pezizales</taxon>
        <taxon>Morchellaceae</taxon>
        <taxon>Morchella</taxon>
    </lineage>
</organism>
<sequence length="98" mass="10282">MMICSLGLTRGGHVATSHAPPEGRMMLVDVFLFSFSLSLTCWGTCIQPLTRTARAAACASVWKPFFLAAELMDAVLPITGSGWGGGGGDQISMDMGLT</sequence>
<proteinExistence type="predicted"/>
<name>A0A3N4L004_9PEZI</name>
<evidence type="ECO:0000313" key="2">
    <source>
        <dbReference type="Proteomes" id="UP000277580"/>
    </source>
</evidence>
<dbReference type="EMBL" id="ML119110">
    <property type="protein sequence ID" value="RPB16126.1"/>
    <property type="molecule type" value="Genomic_DNA"/>
</dbReference>
<reference evidence="1 2" key="1">
    <citation type="journal article" date="2018" name="Nat. Ecol. Evol.">
        <title>Pezizomycetes genomes reveal the molecular basis of ectomycorrhizal truffle lifestyle.</title>
        <authorList>
            <person name="Murat C."/>
            <person name="Payen T."/>
            <person name="Noel B."/>
            <person name="Kuo A."/>
            <person name="Morin E."/>
            <person name="Chen J."/>
            <person name="Kohler A."/>
            <person name="Krizsan K."/>
            <person name="Balestrini R."/>
            <person name="Da Silva C."/>
            <person name="Montanini B."/>
            <person name="Hainaut M."/>
            <person name="Levati E."/>
            <person name="Barry K.W."/>
            <person name="Belfiori B."/>
            <person name="Cichocki N."/>
            <person name="Clum A."/>
            <person name="Dockter R.B."/>
            <person name="Fauchery L."/>
            <person name="Guy J."/>
            <person name="Iotti M."/>
            <person name="Le Tacon F."/>
            <person name="Lindquist E.A."/>
            <person name="Lipzen A."/>
            <person name="Malagnac F."/>
            <person name="Mello A."/>
            <person name="Molinier V."/>
            <person name="Miyauchi S."/>
            <person name="Poulain J."/>
            <person name="Riccioni C."/>
            <person name="Rubini A."/>
            <person name="Sitrit Y."/>
            <person name="Splivallo R."/>
            <person name="Traeger S."/>
            <person name="Wang M."/>
            <person name="Zifcakova L."/>
            <person name="Wipf D."/>
            <person name="Zambonelli A."/>
            <person name="Paolocci F."/>
            <person name="Nowrousian M."/>
            <person name="Ottonello S."/>
            <person name="Baldrian P."/>
            <person name="Spatafora J.W."/>
            <person name="Henrissat B."/>
            <person name="Nagy L.G."/>
            <person name="Aury J.M."/>
            <person name="Wincker P."/>
            <person name="Grigoriev I.V."/>
            <person name="Bonfante P."/>
            <person name="Martin F.M."/>
        </authorList>
    </citation>
    <scope>NUCLEOTIDE SEQUENCE [LARGE SCALE GENOMIC DNA]</scope>
    <source>
        <strain evidence="1 2">CCBAS932</strain>
    </source>
</reference>
<protein>
    <submittedName>
        <fullName evidence="1">Uncharacterized protein</fullName>
    </submittedName>
</protein>
<dbReference type="AlphaFoldDB" id="A0A3N4L004"/>
<accession>A0A3N4L004</accession>
<gene>
    <name evidence="1" type="ORF">P167DRAFT_350567</name>
</gene>
<evidence type="ECO:0000313" key="1">
    <source>
        <dbReference type="EMBL" id="RPB16126.1"/>
    </source>
</evidence>
<dbReference type="Proteomes" id="UP000277580">
    <property type="component" value="Unassembled WGS sequence"/>
</dbReference>